<reference evidence="2" key="1">
    <citation type="journal article" date="2020" name="mSystems">
        <title>Genome- and Community-Level Interaction Insights into Carbon Utilization and Element Cycling Functions of Hydrothermarchaeota in Hydrothermal Sediment.</title>
        <authorList>
            <person name="Zhou Z."/>
            <person name="Liu Y."/>
            <person name="Xu W."/>
            <person name="Pan J."/>
            <person name="Luo Z.H."/>
            <person name="Li M."/>
        </authorList>
    </citation>
    <scope>NUCLEOTIDE SEQUENCE [LARGE SCALE GENOMIC DNA]</scope>
    <source>
        <strain evidence="2">SpSt-573</strain>
    </source>
</reference>
<dbReference type="InterPro" id="IPR036249">
    <property type="entry name" value="Thioredoxin-like_sf"/>
</dbReference>
<name>A0A7C4PIQ4_9CHLR</name>
<dbReference type="PANTHER" id="PTHR36450">
    <property type="entry name" value="THIOREDOXIN"/>
    <property type="match status" value="1"/>
</dbReference>
<feature type="domain" description="Thioredoxin-like fold" evidence="1">
    <location>
        <begin position="1"/>
        <end position="65"/>
    </location>
</feature>
<dbReference type="SUPFAM" id="SSF52833">
    <property type="entry name" value="Thioredoxin-like"/>
    <property type="match status" value="1"/>
</dbReference>
<accession>A0A7C4PIQ4</accession>
<proteinExistence type="predicted"/>
<dbReference type="PANTHER" id="PTHR36450:SF1">
    <property type="entry name" value="THIOREDOXIN"/>
    <property type="match status" value="1"/>
</dbReference>
<evidence type="ECO:0000313" key="2">
    <source>
        <dbReference type="EMBL" id="HGS21060.1"/>
    </source>
</evidence>
<dbReference type="Pfam" id="PF13192">
    <property type="entry name" value="Thioredoxin_3"/>
    <property type="match status" value="1"/>
</dbReference>
<sequence>MNVKILGSGCASCKSMYNDVTRIVARNGWEVEVEYIQDLEKILAYGVMATPVLVVDEKVAMLGRRGSSKIERVLREAIKMQIS</sequence>
<evidence type="ECO:0000259" key="1">
    <source>
        <dbReference type="Pfam" id="PF13192"/>
    </source>
</evidence>
<dbReference type="AlphaFoldDB" id="A0A7C4PIQ4"/>
<dbReference type="EMBL" id="DSYK01000218">
    <property type="protein sequence ID" value="HGS21060.1"/>
    <property type="molecule type" value="Genomic_DNA"/>
</dbReference>
<dbReference type="NCBIfam" id="TIGR00412">
    <property type="entry name" value="redox_disulf_2"/>
    <property type="match status" value="1"/>
</dbReference>
<dbReference type="Gene3D" id="3.40.30.10">
    <property type="entry name" value="Glutaredoxin"/>
    <property type="match status" value="1"/>
</dbReference>
<comment type="caution">
    <text evidence="2">The sequence shown here is derived from an EMBL/GenBank/DDBJ whole genome shotgun (WGS) entry which is preliminary data.</text>
</comment>
<organism evidence="2">
    <name type="scientific">Anaerolinea thermolimosa</name>
    <dbReference type="NCBI Taxonomy" id="229919"/>
    <lineage>
        <taxon>Bacteria</taxon>
        <taxon>Bacillati</taxon>
        <taxon>Chloroflexota</taxon>
        <taxon>Anaerolineae</taxon>
        <taxon>Anaerolineales</taxon>
        <taxon>Anaerolineaceae</taxon>
        <taxon>Anaerolinea</taxon>
    </lineage>
</organism>
<protein>
    <submittedName>
        <fullName evidence="2">Thioredoxin family protein</fullName>
    </submittedName>
</protein>
<dbReference type="InterPro" id="IPR012336">
    <property type="entry name" value="Thioredoxin-like_fold"/>
</dbReference>
<gene>
    <name evidence="2" type="ORF">ENT37_04240</name>
</gene>
<dbReference type="InterPro" id="IPR005243">
    <property type="entry name" value="THIRX-like_proc"/>
</dbReference>